<accession>A0ACC3A5X7</accession>
<comment type="caution">
    <text evidence="1">The sequence shown here is derived from an EMBL/GenBank/DDBJ whole genome shotgun (WGS) entry which is preliminary data.</text>
</comment>
<name>A0ACC3A5X7_9EURO</name>
<dbReference type="EMBL" id="JAPDRQ010000088">
    <property type="protein sequence ID" value="KAJ9655839.1"/>
    <property type="molecule type" value="Genomic_DNA"/>
</dbReference>
<organism evidence="1 2">
    <name type="scientific">Neophaeococcomyces mojaviensis</name>
    <dbReference type="NCBI Taxonomy" id="3383035"/>
    <lineage>
        <taxon>Eukaryota</taxon>
        <taxon>Fungi</taxon>
        <taxon>Dikarya</taxon>
        <taxon>Ascomycota</taxon>
        <taxon>Pezizomycotina</taxon>
        <taxon>Eurotiomycetes</taxon>
        <taxon>Chaetothyriomycetidae</taxon>
        <taxon>Chaetothyriales</taxon>
        <taxon>Chaetothyriales incertae sedis</taxon>
        <taxon>Neophaeococcomyces</taxon>
    </lineage>
</organism>
<sequence>MRGVLVRQSNAALRNTSCAGLRLAAVAAPYPYHHLRCKSTTAKNPIDIKSYRAPTQIQHSNDPTNSKKGRFVSDVTINTEKPLLYIKTSTVRGIVPDLNSTRPPPLDLPTPPHPLAWPSRTNLDPKNWDFKYLFALGKAYGRFYWAGIKQVWANVKTMSAIRRRIQNERYPSIYTYLQSVSAGGKTPATGENSRPSNAAALPIVTYNEWEFLERVRRDTFKLLPFSLIVLVCGEFTPLVVLLFGSRVVPGTCVIPKQEAADLRKTVEREDTFLSKAADFISVRVSDRQWKATDEDGKINRMDVAAAEAQRQNWLLLQAYRLNLCPAFALNLPPFLRNLYLRLRLNKKIVKHSTHYIMAAYHIQSEGGWSKRSPRDMFEFGNAYGLHSLRAYTKEALESGKEIVNDDLKKALLPIFEAETRALLQPDVINELHGVAALQQPHMKQTPDSIALMQDLFKRANVPSSKLDSDVRKRLAAELTGTLVASPDDLKRRKQ</sequence>
<dbReference type="Proteomes" id="UP001172386">
    <property type="component" value="Unassembled WGS sequence"/>
</dbReference>
<evidence type="ECO:0000313" key="1">
    <source>
        <dbReference type="EMBL" id="KAJ9655839.1"/>
    </source>
</evidence>
<evidence type="ECO:0000313" key="2">
    <source>
        <dbReference type="Proteomes" id="UP001172386"/>
    </source>
</evidence>
<gene>
    <name evidence="1" type="ORF">H2198_005376</name>
</gene>
<reference evidence="1" key="1">
    <citation type="submission" date="2022-10" db="EMBL/GenBank/DDBJ databases">
        <title>Culturing micro-colonial fungi from biological soil crusts in the Mojave desert and describing Neophaeococcomyces mojavensis, and introducing the new genera and species Taxawa tesnikishii.</title>
        <authorList>
            <person name="Kurbessoian T."/>
            <person name="Stajich J.E."/>
        </authorList>
    </citation>
    <scope>NUCLEOTIDE SEQUENCE</scope>
    <source>
        <strain evidence="1">JES_112</strain>
    </source>
</reference>
<keyword evidence="2" id="KW-1185">Reference proteome</keyword>
<protein>
    <submittedName>
        <fullName evidence="1">Uncharacterized protein</fullName>
    </submittedName>
</protein>
<proteinExistence type="predicted"/>